<dbReference type="InterPro" id="IPR011006">
    <property type="entry name" value="CheY-like_superfamily"/>
</dbReference>
<dbReference type="Pfam" id="PF08668">
    <property type="entry name" value="HDOD"/>
    <property type="match status" value="1"/>
</dbReference>
<dbReference type="InterPro" id="IPR052340">
    <property type="entry name" value="RNase_Y/CdgJ"/>
</dbReference>
<gene>
    <name evidence="4" type="ORF">ENK44_14645</name>
</gene>
<dbReference type="PANTHER" id="PTHR33525:SF3">
    <property type="entry name" value="RIBONUCLEASE Y"/>
    <property type="match status" value="1"/>
</dbReference>
<evidence type="ECO:0000313" key="4">
    <source>
        <dbReference type="EMBL" id="HGY56944.1"/>
    </source>
</evidence>
<feature type="domain" description="Response regulatory" evidence="2">
    <location>
        <begin position="3"/>
        <end position="118"/>
    </location>
</feature>
<evidence type="ECO:0000256" key="1">
    <source>
        <dbReference type="PROSITE-ProRule" id="PRU00169"/>
    </source>
</evidence>
<dbReference type="InterPro" id="IPR001789">
    <property type="entry name" value="Sig_transdc_resp-reg_receiver"/>
</dbReference>
<keyword evidence="1" id="KW-0597">Phosphoprotein</keyword>
<dbReference type="Proteomes" id="UP000885779">
    <property type="component" value="Unassembled WGS sequence"/>
</dbReference>
<dbReference type="PANTHER" id="PTHR33525">
    <property type="match status" value="1"/>
</dbReference>
<dbReference type="Gene3D" id="1.10.3210.10">
    <property type="entry name" value="Hypothetical protein af1432"/>
    <property type="match status" value="1"/>
</dbReference>
<dbReference type="InterPro" id="IPR003607">
    <property type="entry name" value="HD/PDEase_dom"/>
</dbReference>
<reference evidence="4" key="1">
    <citation type="journal article" date="2020" name="mSystems">
        <title>Genome- and Community-Level Interaction Insights into Carbon Utilization and Element Cycling Functions of Hydrothermarchaeota in Hydrothermal Sediment.</title>
        <authorList>
            <person name="Zhou Z."/>
            <person name="Liu Y."/>
            <person name="Xu W."/>
            <person name="Pan J."/>
            <person name="Luo Z.H."/>
            <person name="Li M."/>
        </authorList>
    </citation>
    <scope>NUCLEOTIDE SEQUENCE [LARGE SCALE GENOMIC DNA]</scope>
    <source>
        <strain evidence="4">HyVt-577</strain>
    </source>
</reference>
<evidence type="ECO:0000259" key="3">
    <source>
        <dbReference type="PROSITE" id="PS51833"/>
    </source>
</evidence>
<dbReference type="SUPFAM" id="SSF52172">
    <property type="entry name" value="CheY-like"/>
    <property type="match status" value="1"/>
</dbReference>
<dbReference type="CDD" id="cd17569">
    <property type="entry name" value="REC_HupR-like"/>
    <property type="match status" value="1"/>
</dbReference>
<comment type="caution">
    <text evidence="4">The sequence shown here is derived from an EMBL/GenBank/DDBJ whole genome shotgun (WGS) entry which is preliminary data.</text>
</comment>
<dbReference type="CDD" id="cd00077">
    <property type="entry name" value="HDc"/>
    <property type="match status" value="1"/>
</dbReference>
<evidence type="ECO:0000259" key="2">
    <source>
        <dbReference type="PROSITE" id="PS50110"/>
    </source>
</evidence>
<feature type="domain" description="HDOD" evidence="3">
    <location>
        <begin position="139"/>
        <end position="337"/>
    </location>
</feature>
<dbReference type="InterPro" id="IPR014626">
    <property type="entry name" value="Sig_transdc_resp-reg_put"/>
</dbReference>
<dbReference type="AlphaFoldDB" id="A0A7V4WW09"/>
<dbReference type="SUPFAM" id="SSF109604">
    <property type="entry name" value="HD-domain/PDEase-like"/>
    <property type="match status" value="1"/>
</dbReference>
<dbReference type="PROSITE" id="PS50110">
    <property type="entry name" value="RESPONSE_REGULATORY"/>
    <property type="match status" value="1"/>
</dbReference>
<sequence length="404" mass="45855">MKRVLFVDDEPNVLQGLRRMMHSLRNEWEMYFVESGQEALDLLSSNRFDVIVSDMRMPVMNGAELLSIVREKYPHMIRIILSGYSDQDLLLKTVRPAHQFLTKPCDAETIKTTVQRASKTQSVLASLNVKKVITGIDSLPSLPALYNEIIQKLHQENVSAKEIAGIIQKDMGMTAQILKLVNSSFFGFFKKMSNPVQAVTFLGLDTIKTLVLSHKIFSALKFNRKDLVSFEQLWGHSTLTAVFSRHIAGSIDKTDKAFIEDAFMTGFLHDIGILILASKLTGEYEKVLKHTLNSDQELWKTEHELMGTSHAEIGAYLLSLWGFSENIIEAILYHHQVKIFGDEPKSLIFVVHLADAFALHLNPALNKKGLARLNQNYLKALDLYDKAKIWYNECKKIFEEGAIQ</sequence>
<dbReference type="Pfam" id="PF00072">
    <property type="entry name" value="Response_reg"/>
    <property type="match status" value="1"/>
</dbReference>
<dbReference type="InterPro" id="IPR013976">
    <property type="entry name" value="HDOD"/>
</dbReference>
<dbReference type="GO" id="GO:0000160">
    <property type="term" value="P:phosphorelay signal transduction system"/>
    <property type="evidence" value="ECO:0007669"/>
    <property type="project" value="InterPro"/>
</dbReference>
<dbReference type="SMART" id="SM00448">
    <property type="entry name" value="REC"/>
    <property type="match status" value="1"/>
</dbReference>
<dbReference type="Gene3D" id="3.40.50.2300">
    <property type="match status" value="1"/>
</dbReference>
<proteinExistence type="predicted"/>
<dbReference type="SMART" id="SM00471">
    <property type="entry name" value="HDc"/>
    <property type="match status" value="1"/>
</dbReference>
<dbReference type="EMBL" id="DRQG01000140">
    <property type="protein sequence ID" value="HGY56944.1"/>
    <property type="molecule type" value="Genomic_DNA"/>
</dbReference>
<organism evidence="4">
    <name type="scientific">Caldithrix abyssi</name>
    <dbReference type="NCBI Taxonomy" id="187145"/>
    <lineage>
        <taxon>Bacteria</taxon>
        <taxon>Pseudomonadati</taxon>
        <taxon>Calditrichota</taxon>
        <taxon>Calditrichia</taxon>
        <taxon>Calditrichales</taxon>
        <taxon>Calditrichaceae</taxon>
        <taxon>Caldithrix</taxon>
    </lineage>
</organism>
<protein>
    <submittedName>
        <fullName evidence="4">Response regulator</fullName>
    </submittedName>
</protein>
<dbReference type="PROSITE" id="PS51833">
    <property type="entry name" value="HDOD"/>
    <property type="match status" value="1"/>
</dbReference>
<name>A0A7V4WW09_CALAY</name>
<feature type="modified residue" description="4-aspartylphosphate" evidence="1">
    <location>
        <position position="54"/>
    </location>
</feature>
<accession>A0A7V4WW09</accession>
<dbReference type="PIRSF" id="PIRSF036883">
    <property type="entry name" value="RR_HD-GYP_mod"/>
    <property type="match status" value="1"/>
</dbReference>